<feature type="domain" description="Glycosyltransferase subfamily 4-like N-terminal" evidence="2">
    <location>
        <begin position="14"/>
        <end position="169"/>
    </location>
</feature>
<dbReference type="OrthoDB" id="1522162at2"/>
<proteinExistence type="predicted"/>
<evidence type="ECO:0000259" key="2">
    <source>
        <dbReference type="Pfam" id="PF13439"/>
    </source>
</evidence>
<feature type="domain" description="Glycosyl transferase family 1" evidence="1">
    <location>
        <begin position="186"/>
        <end position="340"/>
    </location>
</feature>
<dbReference type="SUPFAM" id="SSF53756">
    <property type="entry name" value="UDP-Glycosyltransferase/glycogen phosphorylase"/>
    <property type="match status" value="1"/>
</dbReference>
<evidence type="ECO:0000313" key="3">
    <source>
        <dbReference type="EMBL" id="SKC82956.1"/>
    </source>
</evidence>
<organism evidence="3 4">
    <name type="scientific">Ohtaekwangia koreensis</name>
    <dbReference type="NCBI Taxonomy" id="688867"/>
    <lineage>
        <taxon>Bacteria</taxon>
        <taxon>Pseudomonadati</taxon>
        <taxon>Bacteroidota</taxon>
        <taxon>Cytophagia</taxon>
        <taxon>Cytophagales</taxon>
        <taxon>Fulvivirgaceae</taxon>
        <taxon>Ohtaekwangia</taxon>
    </lineage>
</organism>
<dbReference type="Proteomes" id="UP000190961">
    <property type="component" value="Unassembled WGS sequence"/>
</dbReference>
<dbReference type="Pfam" id="PF13439">
    <property type="entry name" value="Glyco_transf_4"/>
    <property type="match status" value="1"/>
</dbReference>
<dbReference type="PANTHER" id="PTHR12526">
    <property type="entry name" value="GLYCOSYLTRANSFERASE"/>
    <property type="match status" value="1"/>
</dbReference>
<dbReference type="InterPro" id="IPR028098">
    <property type="entry name" value="Glyco_trans_4-like_N"/>
</dbReference>
<keyword evidence="3" id="KW-0808">Transferase</keyword>
<sequence>MKILQFIQKPQLRGAEMFACQLSNHLLDMGHEVTVICLLDGNAKLPFKGKLVNLKRPLAKRFFDVEGWKQLAKYIKENKPDIIQANAGDTLKFVALSKLFYRWKTPIVYRNANKVSDFITSHPKLVFNKFLVNQLQHIISVSELCRLDFIKTYSIPPEKTTMIPIGIDAAIIDKTLSEDVRPYFNSAKVIVNVASLVPEKNHEALLRITREVAKEYNNIKVLILGDGKLRESLQQKIAAMGLEDHVILLGYRSDVLSILSNADVFTLPSRIEGLPGVILEAFYCEVPVVAYNVGGISEVVRNNETGWLIDKDNEGEFIAAVKDVLVNTTKTTELKKNANQFVQKEFMNDRIAKKFADAYTKVLNRKSAV</sequence>
<dbReference type="EMBL" id="FUZU01000003">
    <property type="protein sequence ID" value="SKC82956.1"/>
    <property type="molecule type" value="Genomic_DNA"/>
</dbReference>
<dbReference type="CDD" id="cd03811">
    <property type="entry name" value="GT4_GT28_WabH-like"/>
    <property type="match status" value="1"/>
</dbReference>
<dbReference type="InterPro" id="IPR001296">
    <property type="entry name" value="Glyco_trans_1"/>
</dbReference>
<evidence type="ECO:0000259" key="1">
    <source>
        <dbReference type="Pfam" id="PF00534"/>
    </source>
</evidence>
<protein>
    <submittedName>
        <fullName evidence="3">Glycosyltransferase involved in cell wall bisynthesis</fullName>
    </submittedName>
</protein>
<dbReference type="GO" id="GO:0016757">
    <property type="term" value="F:glycosyltransferase activity"/>
    <property type="evidence" value="ECO:0007669"/>
    <property type="project" value="InterPro"/>
</dbReference>
<dbReference type="RefSeq" id="WP_079688863.1">
    <property type="nucleotide sequence ID" value="NZ_FUZU01000003.1"/>
</dbReference>
<accession>A0A1T5M441</accession>
<dbReference type="Gene3D" id="3.40.50.2000">
    <property type="entry name" value="Glycogen Phosphorylase B"/>
    <property type="match status" value="2"/>
</dbReference>
<dbReference type="Pfam" id="PF00534">
    <property type="entry name" value="Glycos_transf_1"/>
    <property type="match status" value="1"/>
</dbReference>
<gene>
    <name evidence="3" type="ORF">SAMN05660236_4328</name>
</gene>
<reference evidence="3 4" key="1">
    <citation type="submission" date="2017-02" db="EMBL/GenBank/DDBJ databases">
        <authorList>
            <person name="Peterson S.W."/>
        </authorList>
    </citation>
    <scope>NUCLEOTIDE SEQUENCE [LARGE SCALE GENOMIC DNA]</scope>
    <source>
        <strain evidence="3 4">DSM 25262</strain>
    </source>
</reference>
<evidence type="ECO:0000313" key="4">
    <source>
        <dbReference type="Proteomes" id="UP000190961"/>
    </source>
</evidence>
<name>A0A1T5M441_9BACT</name>
<dbReference type="STRING" id="688867.SAMN05660236_4328"/>
<keyword evidence="4" id="KW-1185">Reference proteome</keyword>
<dbReference type="AlphaFoldDB" id="A0A1T5M441"/>